<dbReference type="PRINTS" id="PR00132">
    <property type="entry name" value="GLHYDRLASE2"/>
</dbReference>
<dbReference type="EMBL" id="RAPF01000010">
    <property type="protein sequence ID" value="RKF18315.1"/>
    <property type="molecule type" value="Genomic_DNA"/>
</dbReference>
<dbReference type="InterPro" id="IPR036156">
    <property type="entry name" value="Beta-gal/glucu_dom_sf"/>
</dbReference>
<proteinExistence type="inferred from homology"/>
<dbReference type="Gene3D" id="2.60.120.260">
    <property type="entry name" value="Galactose-binding domain-like"/>
    <property type="match status" value="1"/>
</dbReference>
<dbReference type="Pfam" id="PF02929">
    <property type="entry name" value="Bgal_small_N"/>
    <property type="match status" value="1"/>
</dbReference>
<comment type="catalytic activity">
    <reaction evidence="1 7">
        <text>Hydrolysis of terminal non-reducing beta-D-galactose residues in beta-D-galactosides.</text>
        <dbReference type="EC" id="3.2.1.23"/>
    </reaction>
</comment>
<dbReference type="GO" id="GO:0004565">
    <property type="term" value="F:beta-galactosidase activity"/>
    <property type="evidence" value="ECO:0007669"/>
    <property type="project" value="UniProtKB-EC"/>
</dbReference>
<dbReference type="InterPro" id="IPR023232">
    <property type="entry name" value="Glyco_hydro_2_AS"/>
</dbReference>
<keyword evidence="4 7" id="KW-0378">Hydrolase</keyword>
<keyword evidence="5 7" id="KW-0326">Glycosidase</keyword>
<dbReference type="Pfam" id="PF02836">
    <property type="entry name" value="Glyco_hydro_2_C"/>
    <property type="match status" value="1"/>
</dbReference>
<dbReference type="InterPro" id="IPR023230">
    <property type="entry name" value="Glyco_hydro_2_CS"/>
</dbReference>
<dbReference type="OrthoDB" id="9758603at2"/>
<evidence type="ECO:0000256" key="1">
    <source>
        <dbReference type="ARBA" id="ARBA00001412"/>
    </source>
</evidence>
<dbReference type="InterPro" id="IPR006101">
    <property type="entry name" value="Glyco_hydro_2"/>
</dbReference>
<dbReference type="Proteomes" id="UP000284395">
    <property type="component" value="Unassembled WGS sequence"/>
</dbReference>
<evidence type="ECO:0000256" key="3">
    <source>
        <dbReference type="ARBA" id="ARBA00012756"/>
    </source>
</evidence>
<dbReference type="Gene3D" id="3.20.20.80">
    <property type="entry name" value="Glycosidases"/>
    <property type="match status" value="1"/>
</dbReference>
<dbReference type="Pfam" id="PF16353">
    <property type="entry name" value="LacZ_4"/>
    <property type="match status" value="1"/>
</dbReference>
<dbReference type="PROSITE" id="PS00719">
    <property type="entry name" value="GLYCOSYL_HYDROL_F2_1"/>
    <property type="match status" value="1"/>
</dbReference>
<dbReference type="SUPFAM" id="SSF51445">
    <property type="entry name" value="(Trans)glycosidases"/>
    <property type="match status" value="1"/>
</dbReference>
<dbReference type="Gene3D" id="2.60.40.10">
    <property type="entry name" value="Immunoglobulins"/>
    <property type="match status" value="2"/>
</dbReference>
<dbReference type="EC" id="3.2.1.23" evidence="3 7"/>
<dbReference type="GO" id="GO:0009341">
    <property type="term" value="C:beta-galactosidase complex"/>
    <property type="evidence" value="ECO:0007669"/>
    <property type="project" value="InterPro"/>
</dbReference>
<dbReference type="PANTHER" id="PTHR46323:SF2">
    <property type="entry name" value="BETA-GALACTOSIDASE"/>
    <property type="match status" value="1"/>
</dbReference>
<gene>
    <name evidence="10" type="ORF">D6851_15020</name>
</gene>
<dbReference type="InterPro" id="IPR013783">
    <property type="entry name" value="Ig-like_fold"/>
</dbReference>
<dbReference type="PROSITE" id="PS00608">
    <property type="entry name" value="GLYCOSYL_HYDROL_F2_2"/>
    <property type="match status" value="1"/>
</dbReference>
<evidence type="ECO:0000259" key="9">
    <source>
        <dbReference type="SMART" id="SM01038"/>
    </source>
</evidence>
<reference evidence="10 11" key="1">
    <citation type="submission" date="2018-09" db="EMBL/GenBank/DDBJ databases">
        <title>Altererythrobacter spongiae sp. nov., isolated from a marine sponge.</title>
        <authorList>
            <person name="Zhuang L."/>
            <person name="Luo L."/>
        </authorList>
    </citation>
    <scope>NUCLEOTIDE SEQUENCE [LARGE SCALE GENOMIC DNA]</scope>
    <source>
        <strain evidence="10 11">HN-Y73</strain>
    </source>
</reference>
<dbReference type="SMART" id="SM01038">
    <property type="entry name" value="Bgal_small_N"/>
    <property type="match status" value="1"/>
</dbReference>
<comment type="caution">
    <text evidence="10">The sequence shown here is derived from an EMBL/GenBank/DDBJ whole genome shotgun (WGS) entry which is preliminary data.</text>
</comment>
<evidence type="ECO:0000256" key="7">
    <source>
        <dbReference type="RuleBase" id="RU361154"/>
    </source>
</evidence>
<evidence type="ECO:0000256" key="4">
    <source>
        <dbReference type="ARBA" id="ARBA00022801"/>
    </source>
</evidence>
<dbReference type="GO" id="GO:0005990">
    <property type="term" value="P:lactose catabolic process"/>
    <property type="evidence" value="ECO:0007669"/>
    <property type="project" value="TreeGrafter"/>
</dbReference>
<dbReference type="AlphaFoldDB" id="A0A420ECB1"/>
<dbReference type="SUPFAM" id="SSF49785">
    <property type="entry name" value="Galactose-binding domain-like"/>
    <property type="match status" value="1"/>
</dbReference>
<dbReference type="InterPro" id="IPR032312">
    <property type="entry name" value="LacZ_4"/>
</dbReference>
<dbReference type="InterPro" id="IPR011013">
    <property type="entry name" value="Gal_mutarotase_sf_dom"/>
</dbReference>
<evidence type="ECO:0000256" key="6">
    <source>
        <dbReference type="ARBA" id="ARBA00032230"/>
    </source>
</evidence>
<dbReference type="SUPFAM" id="SSF74650">
    <property type="entry name" value="Galactose mutarotase-like"/>
    <property type="match status" value="1"/>
</dbReference>
<dbReference type="InterPro" id="IPR008979">
    <property type="entry name" value="Galactose-bd-like_sf"/>
</dbReference>
<organism evidence="10 11">
    <name type="scientific">Altericroceibacterium spongiae</name>
    <dbReference type="NCBI Taxonomy" id="2320269"/>
    <lineage>
        <taxon>Bacteria</taxon>
        <taxon>Pseudomonadati</taxon>
        <taxon>Pseudomonadota</taxon>
        <taxon>Alphaproteobacteria</taxon>
        <taxon>Sphingomonadales</taxon>
        <taxon>Erythrobacteraceae</taxon>
        <taxon>Altericroceibacterium</taxon>
    </lineage>
</organism>
<dbReference type="InterPro" id="IPR006102">
    <property type="entry name" value="Ig-like_GH2"/>
</dbReference>
<protein>
    <recommendedName>
        <fullName evidence="3 7">Beta-galactosidase</fullName>
        <ecNumber evidence="3 7">3.2.1.23</ecNumber>
    </recommendedName>
    <alternativeName>
        <fullName evidence="6 7">Lactase</fullName>
    </alternativeName>
</protein>
<dbReference type="Pfam" id="PF00703">
    <property type="entry name" value="Glyco_hydro_2"/>
    <property type="match status" value="1"/>
</dbReference>
<evidence type="ECO:0000256" key="2">
    <source>
        <dbReference type="ARBA" id="ARBA00007401"/>
    </source>
</evidence>
<dbReference type="InterPro" id="IPR004199">
    <property type="entry name" value="B-gal_small/dom_5"/>
</dbReference>
<feature type="domain" description="Beta galactosidase small chain/" evidence="9">
    <location>
        <begin position="755"/>
        <end position="1024"/>
    </location>
</feature>
<evidence type="ECO:0000313" key="11">
    <source>
        <dbReference type="Proteomes" id="UP000284395"/>
    </source>
</evidence>
<feature type="region of interest" description="Disordered" evidence="8">
    <location>
        <begin position="595"/>
        <end position="618"/>
    </location>
</feature>
<sequence length="1027" mass="114743">MAVLPLPAYAQTGTVPEWEQPDIIRQGAQPMHTTFDGFATRERALSHDVSHSPYHLSLDGEWQFHLSPTPEQRPSSFYQPDFDVSNWGTTVVPGILQAEGHGRPVFVGSGYPFPRNQPKIDHSLNEVGSYRRNFTVPEQFAGRRLLLTIGAAGAAYYLWINGKRVGYSEDSKLPAEFDITSYAHQGSNVIAIELYRFSDGSYLEDQDFWRVNGIEHSVTLYAAPQTHIRNLVVNAGLENHYKDGQLDVTVDLGGAQHNSLARVTLLDGSRRLVSQEADLGPNTTSATLSADLPDIRAWTAETPNLYTLLVELFNDQGQLIEATSRRIGFRTVEIANGQVQVNGKPIMIRGVNRHEHDPHTFHVVSEETMRRDIELMKAANVNAVRTSHYPNDPRWYELADEYGLYIMDEANIESHGYLSLSQQNDNDPAYLLGYDPKWRAAHLDRVERMVERDRNHPSVIFWSLGNETGVGPNFEAAAKWIREEDPSRLISFLGWSMSGWRHPVNDYVDIFAPMYDDVPKLIDYAEDSSFTQPLILCEYAHAMGNSLGDLKAYWDTMRQYPKLQGGFIWDWVDQTMLKKDKAGREYWAQGIDYDPDPEAPGVHGDTSPVGDGVIQSDRTPDPEYFEMAKVLSPIAFKHDETGYRVINRHDHIDLSHFTLDWTLLENGLAVAKGQIPTPNIEPGKSSALNLTLPASDDKATERTLILRARTRTADAIPLMSAGHIVGWDQFVLSKPVFASLPADTIKPVETDEAISLSAAGSTITIDRHTGLLTGYTRKGETLLSGGMPNFWRAPTDNDVGTGVPQSHAMWKYFSNHRRIESVETSGDAIIVRYDLGVGSVHATTRWTMSTQGIVGVTMHFNPLRDTLPDPLRIGLAFETSEKLDYVRWYGRGPQETYADRKTGGMIAQWNGALADQYHDYARPQESGNKTDIRWLELSGKGLGMRISGTQKLSVNALAFPYSELALRKPGEAHSSDIRPHDRGTLLIDAAQAGVGGDTGWNLDGRPHIPYRIPIKPLTFSFIITPAN</sequence>
<dbReference type="Gene3D" id="2.70.98.10">
    <property type="match status" value="1"/>
</dbReference>
<evidence type="ECO:0000313" key="10">
    <source>
        <dbReference type="EMBL" id="RKF18315.1"/>
    </source>
</evidence>
<keyword evidence="11" id="KW-1185">Reference proteome</keyword>
<dbReference type="InterPro" id="IPR050347">
    <property type="entry name" value="Bact_Beta-galactosidase"/>
</dbReference>
<dbReference type="InterPro" id="IPR006104">
    <property type="entry name" value="Glyco_hydro_2_N"/>
</dbReference>
<accession>A0A420ECB1</accession>
<dbReference type="InterPro" id="IPR017853">
    <property type="entry name" value="GH"/>
</dbReference>
<comment type="similarity">
    <text evidence="2 7">Belongs to the glycosyl hydrolase 2 family.</text>
</comment>
<dbReference type="GO" id="GO:0030246">
    <property type="term" value="F:carbohydrate binding"/>
    <property type="evidence" value="ECO:0007669"/>
    <property type="project" value="InterPro"/>
</dbReference>
<dbReference type="SUPFAM" id="SSF49303">
    <property type="entry name" value="beta-Galactosidase/glucuronidase domain"/>
    <property type="match status" value="2"/>
</dbReference>
<dbReference type="Pfam" id="PF02837">
    <property type="entry name" value="Glyco_hydro_2_N"/>
    <property type="match status" value="1"/>
</dbReference>
<evidence type="ECO:0000256" key="5">
    <source>
        <dbReference type="ARBA" id="ARBA00023295"/>
    </source>
</evidence>
<dbReference type="InterPro" id="IPR006103">
    <property type="entry name" value="Glyco_hydro_2_cat"/>
</dbReference>
<dbReference type="PANTHER" id="PTHR46323">
    <property type="entry name" value="BETA-GALACTOSIDASE"/>
    <property type="match status" value="1"/>
</dbReference>
<name>A0A420ECB1_9SPHN</name>
<dbReference type="InterPro" id="IPR014718">
    <property type="entry name" value="GH-type_carb-bd"/>
</dbReference>
<evidence type="ECO:0000256" key="8">
    <source>
        <dbReference type="SAM" id="MobiDB-lite"/>
    </source>
</evidence>
<dbReference type="RefSeq" id="WP_120325759.1">
    <property type="nucleotide sequence ID" value="NZ_RAPF01000010.1"/>
</dbReference>